<evidence type="ECO:0000313" key="2">
    <source>
        <dbReference type="EMBL" id="QHT68211.1"/>
    </source>
</evidence>
<name>A0A6C0GJG1_9BACT</name>
<dbReference type="Gene3D" id="2.60.40.10">
    <property type="entry name" value="Immunoglobulins"/>
    <property type="match status" value="1"/>
</dbReference>
<dbReference type="InterPro" id="IPR013783">
    <property type="entry name" value="Ig-like_fold"/>
</dbReference>
<dbReference type="PROSITE" id="PS51257">
    <property type="entry name" value="PROKAR_LIPOPROTEIN"/>
    <property type="match status" value="1"/>
</dbReference>
<dbReference type="AlphaFoldDB" id="A0A6C0GJG1"/>
<evidence type="ECO:0000313" key="3">
    <source>
        <dbReference type="Proteomes" id="UP000480178"/>
    </source>
</evidence>
<dbReference type="Proteomes" id="UP000480178">
    <property type="component" value="Chromosome"/>
</dbReference>
<protein>
    <submittedName>
        <fullName evidence="2">DUF5103 domain-containing protein</fullName>
    </submittedName>
</protein>
<gene>
    <name evidence="2" type="ORF">GXP67_16955</name>
</gene>
<reference evidence="2 3" key="1">
    <citation type="submission" date="2020-01" db="EMBL/GenBank/DDBJ databases">
        <authorList>
            <person name="Kim M.K."/>
        </authorList>
    </citation>
    <scope>NUCLEOTIDE SEQUENCE [LARGE SCALE GENOMIC DNA]</scope>
    <source>
        <strain evidence="2 3">172606-1</strain>
    </source>
</reference>
<dbReference type="Pfam" id="PF17116">
    <property type="entry name" value="T9SS_plug_1st"/>
    <property type="match status" value="1"/>
</dbReference>
<organism evidence="2 3">
    <name type="scientific">Rhodocytophaga rosea</name>
    <dbReference type="NCBI Taxonomy" id="2704465"/>
    <lineage>
        <taxon>Bacteria</taxon>
        <taxon>Pseudomonadati</taxon>
        <taxon>Bacteroidota</taxon>
        <taxon>Cytophagia</taxon>
        <taxon>Cytophagales</taxon>
        <taxon>Rhodocytophagaceae</taxon>
        <taxon>Rhodocytophaga</taxon>
    </lineage>
</organism>
<dbReference type="InterPro" id="IPR031345">
    <property type="entry name" value="T9SS_Plug_N"/>
</dbReference>
<evidence type="ECO:0000259" key="1">
    <source>
        <dbReference type="Pfam" id="PF17116"/>
    </source>
</evidence>
<dbReference type="KEGG" id="rhoz:GXP67_16955"/>
<keyword evidence="3" id="KW-1185">Reference proteome</keyword>
<sequence length="445" mass="51204">MKQIAYYFVLLAFITACVPISQQGGSTTSSGSYYADKKFRSIDSVYEDNIKTVLLYPKPSPQTDLVAAVLEPPVIPINQASPLLLEFDQLGSGTQNFRARLFHCNADWSVSLLNDMDFLADFNDFLFNSPQVSFNTKITYSHYSFEVPKVKLPGNYVLMIYREGNVKDIILTKRFIVFENRVSIKSAVRPSSGIQERLQNQQLEFAIQYPNYPITNPRQTVKVAIRQNYKWNNAITNLTPTSVKEDLTSLEYNHFNLENSFTGGNEYRFFDMRSIRFLGMNMGKITPTEDSTQVLLLPDKPRARESYSQTVDLNGRFVIDNYETSRGATEADYVEVHFKLRTPEQAPGNVHLWGSFMNWTPSQATLLKYDEASQSYNGTYLLKQGYYNYLYVLQASPESKVNETYFEGSHFNTENHYEIIVYYRPVGSRADMIIGYELIRHNSRH</sequence>
<feature type="domain" description="Type 9 secretion system plug protein N-terminal" evidence="1">
    <location>
        <begin position="50"/>
        <end position="179"/>
    </location>
</feature>
<dbReference type="EMBL" id="CP048222">
    <property type="protein sequence ID" value="QHT68211.1"/>
    <property type="molecule type" value="Genomic_DNA"/>
</dbReference>
<proteinExistence type="predicted"/>
<accession>A0A6C0GJG1</accession>
<dbReference type="RefSeq" id="WP_162444228.1">
    <property type="nucleotide sequence ID" value="NZ_CP048222.1"/>
</dbReference>